<dbReference type="RefSeq" id="WP_133601826.1">
    <property type="nucleotide sequence ID" value="NZ_JAUFPJ010000016.1"/>
</dbReference>
<dbReference type="EMBL" id="SNXE01000001">
    <property type="protein sequence ID" value="TDP12893.1"/>
    <property type="molecule type" value="Genomic_DNA"/>
</dbReference>
<dbReference type="SUPFAM" id="SSF53254">
    <property type="entry name" value="Phosphoglycerate mutase-like"/>
    <property type="match status" value="1"/>
</dbReference>
<dbReference type="AlphaFoldDB" id="A0A4R6NAF4"/>
<dbReference type="OrthoDB" id="8685508at2"/>
<evidence type="ECO:0000313" key="2">
    <source>
        <dbReference type="EMBL" id="TDP12893.1"/>
    </source>
</evidence>
<evidence type="ECO:0000256" key="1">
    <source>
        <dbReference type="SAM" id="SignalP"/>
    </source>
</evidence>
<gene>
    <name evidence="2" type="ORF">DFR39_101367</name>
</gene>
<evidence type="ECO:0000313" key="3">
    <source>
        <dbReference type="Proteomes" id="UP000295357"/>
    </source>
</evidence>
<dbReference type="Gene3D" id="3.40.50.1240">
    <property type="entry name" value="Phosphoglycerate mutase-like"/>
    <property type="match status" value="1"/>
</dbReference>
<dbReference type="PROSITE" id="PS51318">
    <property type="entry name" value="TAT"/>
    <property type="match status" value="1"/>
</dbReference>
<keyword evidence="1" id="KW-0732">Signal</keyword>
<dbReference type="Proteomes" id="UP000295357">
    <property type="component" value="Unassembled WGS sequence"/>
</dbReference>
<feature type="chain" id="PRO_5020198008" evidence="1">
    <location>
        <begin position="31"/>
        <end position="204"/>
    </location>
</feature>
<dbReference type="Pfam" id="PF00300">
    <property type="entry name" value="His_Phos_1"/>
    <property type="match status" value="1"/>
</dbReference>
<dbReference type="InterPro" id="IPR006311">
    <property type="entry name" value="TAT_signal"/>
</dbReference>
<dbReference type="CDD" id="cd07040">
    <property type="entry name" value="HP"/>
    <property type="match status" value="1"/>
</dbReference>
<organism evidence="2 3">
    <name type="scientific">Roseateles asaccharophilus</name>
    <dbReference type="NCBI Taxonomy" id="582607"/>
    <lineage>
        <taxon>Bacteria</taxon>
        <taxon>Pseudomonadati</taxon>
        <taxon>Pseudomonadota</taxon>
        <taxon>Betaproteobacteria</taxon>
        <taxon>Burkholderiales</taxon>
        <taxon>Sphaerotilaceae</taxon>
        <taxon>Roseateles</taxon>
    </lineage>
</organism>
<comment type="caution">
    <text evidence="2">The sequence shown here is derived from an EMBL/GenBank/DDBJ whole genome shotgun (WGS) entry which is preliminary data.</text>
</comment>
<accession>A0A4R6NAF4</accession>
<reference evidence="2 3" key="1">
    <citation type="submission" date="2019-03" db="EMBL/GenBank/DDBJ databases">
        <title>Genomic Encyclopedia of Type Strains, Phase IV (KMG-IV): sequencing the most valuable type-strain genomes for metagenomic binning, comparative biology and taxonomic classification.</title>
        <authorList>
            <person name="Goeker M."/>
        </authorList>
    </citation>
    <scope>NUCLEOTIDE SEQUENCE [LARGE SCALE GENOMIC DNA]</scope>
    <source>
        <strain evidence="2 3">DSM 25082</strain>
    </source>
</reference>
<feature type="signal peptide" evidence="1">
    <location>
        <begin position="1"/>
        <end position="30"/>
    </location>
</feature>
<keyword evidence="3" id="KW-1185">Reference proteome</keyword>
<sequence>MPSNTSQELLARRRLLQLAAVAGWPGLALAAGPGPEADADALALLKRGGVVLALRHALAPGTFDPPSFKLGDCSTQRNLSEQGRAQARALGQRLRAAGLSPARVRSSPWCRCMDTAELAFGRAEAWSALGSPRAGSEETNAQSLAELRQALGVAVRQGAGFEVWVTHMFVLSDLLGVNTASGEGLVLGWDASTGPRLLARLPAP</sequence>
<protein>
    <submittedName>
        <fullName evidence="2">Histidine phosphatase superfamily protein (Branch 1)</fullName>
    </submittedName>
</protein>
<dbReference type="InterPro" id="IPR013078">
    <property type="entry name" value="His_Pase_superF_clade-1"/>
</dbReference>
<name>A0A4R6NAF4_9BURK</name>
<dbReference type="InterPro" id="IPR029033">
    <property type="entry name" value="His_PPase_superfam"/>
</dbReference>
<proteinExistence type="predicted"/>